<feature type="domain" description="RNA-binding S4" evidence="11">
    <location>
        <begin position="6"/>
        <end position="64"/>
    </location>
</feature>
<dbReference type="Gene3D" id="3.30.2350.10">
    <property type="entry name" value="Pseudouridine synthase"/>
    <property type="match status" value="1"/>
</dbReference>
<dbReference type="InterPro" id="IPR036986">
    <property type="entry name" value="S4_RNA-bd_sf"/>
</dbReference>
<dbReference type="STRING" id="343013.SAMN04489707_102126"/>
<name>A0A1I7J0V3_9BURK</name>
<comment type="catalytic activity">
    <reaction evidence="2">
        <text>uridine(2604) in 23S rRNA = pseudouridine(2604) in 23S rRNA</text>
        <dbReference type="Rhea" id="RHEA:38875"/>
        <dbReference type="Rhea" id="RHEA-COMP:10093"/>
        <dbReference type="Rhea" id="RHEA-COMP:10094"/>
        <dbReference type="ChEBI" id="CHEBI:65314"/>
        <dbReference type="ChEBI" id="CHEBI:65315"/>
        <dbReference type="EC" id="5.4.99.21"/>
    </reaction>
</comment>
<gene>
    <name evidence="12" type="ORF">SAMN04489707_102126</name>
</gene>
<accession>A0A1I7J0V3</accession>
<dbReference type="GO" id="GO:0003723">
    <property type="term" value="F:RNA binding"/>
    <property type="evidence" value="ECO:0007669"/>
    <property type="project" value="UniProtKB-KW"/>
</dbReference>
<dbReference type="Gene3D" id="3.10.290.10">
    <property type="entry name" value="RNA-binding S4 domain"/>
    <property type="match status" value="1"/>
</dbReference>
<dbReference type="PANTHER" id="PTHR47683">
    <property type="entry name" value="PSEUDOURIDINE SYNTHASE FAMILY PROTEIN-RELATED"/>
    <property type="match status" value="1"/>
</dbReference>
<dbReference type="InterPro" id="IPR002942">
    <property type="entry name" value="S4_RNA-bd"/>
</dbReference>
<dbReference type="PROSITE" id="PS50889">
    <property type="entry name" value="S4"/>
    <property type="match status" value="1"/>
</dbReference>
<dbReference type="RefSeq" id="WP_054257447.1">
    <property type="nucleotide sequence ID" value="NZ_CYIG01000040.1"/>
</dbReference>
<dbReference type="EMBL" id="FPBX01000021">
    <property type="protein sequence ID" value="SFU78839.1"/>
    <property type="molecule type" value="Genomic_DNA"/>
</dbReference>
<dbReference type="InterPro" id="IPR050343">
    <property type="entry name" value="RsuA_PseudoU_synthase"/>
</dbReference>
<protein>
    <recommendedName>
        <fullName evidence="4">Dual-specificity RNA pseudouridine synthase RluF</fullName>
        <ecNumber evidence="3">5.4.99.21</ecNumber>
    </recommendedName>
    <alternativeName>
        <fullName evidence="6">23S rRNA pseudouridine(2604) synthase</fullName>
    </alternativeName>
    <alternativeName>
        <fullName evidence="8">Ribosomal large subunit pseudouridine synthase F</fullName>
    </alternativeName>
    <alternativeName>
        <fullName evidence="7">rRNA pseudouridylate synthase F</fullName>
    </alternativeName>
    <alternativeName>
        <fullName evidence="9">rRNA-uridine isomerase F</fullName>
    </alternativeName>
    <alternativeName>
        <fullName evidence="5">tRNA(Tyr) pseudouridine(35) synthase</fullName>
    </alternativeName>
</protein>
<dbReference type="InterPro" id="IPR020103">
    <property type="entry name" value="PsdUridine_synth_cat_dom_sf"/>
</dbReference>
<keyword evidence="10" id="KW-0694">RNA-binding</keyword>
<evidence type="ECO:0000256" key="5">
    <source>
        <dbReference type="ARBA" id="ARBA00041420"/>
    </source>
</evidence>
<dbReference type="GO" id="GO:0001522">
    <property type="term" value="P:pseudouridine synthesis"/>
    <property type="evidence" value="ECO:0007669"/>
    <property type="project" value="InterPro"/>
</dbReference>
<evidence type="ECO:0000256" key="8">
    <source>
        <dbReference type="ARBA" id="ARBA00042890"/>
    </source>
</evidence>
<evidence type="ECO:0000256" key="6">
    <source>
        <dbReference type="ARBA" id="ARBA00041697"/>
    </source>
</evidence>
<dbReference type="GO" id="GO:0006396">
    <property type="term" value="P:RNA processing"/>
    <property type="evidence" value="ECO:0007669"/>
    <property type="project" value="UniProtKB-ARBA"/>
</dbReference>
<dbReference type="CDD" id="cd00165">
    <property type="entry name" value="S4"/>
    <property type="match status" value="1"/>
</dbReference>
<evidence type="ECO:0000256" key="9">
    <source>
        <dbReference type="ARBA" id="ARBA00043147"/>
    </source>
</evidence>
<organism evidence="12 13">
    <name type="scientific">Paenacidovorax caeni</name>
    <dbReference type="NCBI Taxonomy" id="343013"/>
    <lineage>
        <taxon>Bacteria</taxon>
        <taxon>Pseudomonadati</taxon>
        <taxon>Pseudomonadota</taxon>
        <taxon>Betaproteobacteria</taxon>
        <taxon>Burkholderiales</taxon>
        <taxon>Comamonadaceae</taxon>
        <taxon>Paenacidovorax</taxon>
    </lineage>
</organism>
<reference evidence="12 13" key="1">
    <citation type="submission" date="2016-10" db="EMBL/GenBank/DDBJ databases">
        <authorList>
            <person name="de Groot N.N."/>
        </authorList>
    </citation>
    <scope>NUCLEOTIDE SEQUENCE [LARGE SCALE GENOMIC DNA]</scope>
    <source>
        <strain evidence="12 13">R-24608</strain>
    </source>
</reference>
<dbReference type="SUPFAM" id="SSF55174">
    <property type="entry name" value="Alpha-L RNA-binding motif"/>
    <property type="match status" value="1"/>
</dbReference>
<evidence type="ECO:0000256" key="10">
    <source>
        <dbReference type="PROSITE-ProRule" id="PRU00182"/>
    </source>
</evidence>
<dbReference type="GO" id="GO:0160138">
    <property type="term" value="F:23S rRNA pseudouridine(2604) synthase activity"/>
    <property type="evidence" value="ECO:0007669"/>
    <property type="project" value="UniProtKB-EC"/>
</dbReference>
<evidence type="ECO:0000256" key="7">
    <source>
        <dbReference type="ARBA" id="ARBA00042843"/>
    </source>
</evidence>
<dbReference type="AlphaFoldDB" id="A0A1I7J0V3"/>
<keyword evidence="13" id="KW-1185">Reference proteome</keyword>
<dbReference type="PANTHER" id="PTHR47683:SF2">
    <property type="entry name" value="RNA-BINDING S4 DOMAIN-CONTAINING PROTEIN"/>
    <property type="match status" value="1"/>
</dbReference>
<dbReference type="SMART" id="SM00363">
    <property type="entry name" value="S4"/>
    <property type="match status" value="1"/>
</dbReference>
<evidence type="ECO:0000313" key="12">
    <source>
        <dbReference type="EMBL" id="SFU78839.1"/>
    </source>
</evidence>
<sequence>MTDTGERLAKRLAAQLPCSRREAELYIEGGWVQVDGVVVEAPGARVAPGQQVVLAPGALAHDLPPVTLLLHKPAGLDVEGALALLAPAHRHESGGPPVRVLQRHFRQLECVAPLPAEAGGLVVYTQDRRVARHFAEGAATLEHECLAEVTGSIAPGGLQRLCHGLALDGQALPPIKVSWQSERRLRFALKGVHPGQVGAMCAAVGLALTALQRIRIGRLPLAKLPAGQWRYALPWERF</sequence>
<evidence type="ECO:0000256" key="2">
    <source>
        <dbReference type="ARBA" id="ARBA00036535"/>
    </source>
</evidence>
<evidence type="ECO:0000313" key="13">
    <source>
        <dbReference type="Proteomes" id="UP000183656"/>
    </source>
</evidence>
<evidence type="ECO:0000256" key="4">
    <source>
        <dbReference type="ARBA" id="ARBA00039989"/>
    </source>
</evidence>
<comment type="catalytic activity">
    <reaction evidence="1">
        <text>uridine(35) in tRNA(Tyr) = pseudouridine(35) in tRNA(Tyr)</text>
        <dbReference type="Rhea" id="RHEA:60556"/>
        <dbReference type="Rhea" id="RHEA-COMP:15607"/>
        <dbReference type="Rhea" id="RHEA-COMP:15608"/>
        <dbReference type="ChEBI" id="CHEBI:65314"/>
        <dbReference type="ChEBI" id="CHEBI:65315"/>
    </reaction>
</comment>
<dbReference type="EC" id="5.4.99.21" evidence="3"/>
<evidence type="ECO:0000256" key="1">
    <source>
        <dbReference type="ARBA" id="ARBA00036390"/>
    </source>
</evidence>
<dbReference type="OrthoDB" id="9807213at2"/>
<evidence type="ECO:0000259" key="11">
    <source>
        <dbReference type="SMART" id="SM00363"/>
    </source>
</evidence>
<dbReference type="SUPFAM" id="SSF55120">
    <property type="entry name" value="Pseudouridine synthase"/>
    <property type="match status" value="1"/>
</dbReference>
<proteinExistence type="predicted"/>
<dbReference type="Pfam" id="PF01479">
    <property type="entry name" value="S4"/>
    <property type="match status" value="1"/>
</dbReference>
<dbReference type="Proteomes" id="UP000183656">
    <property type="component" value="Unassembled WGS sequence"/>
</dbReference>
<evidence type="ECO:0000256" key="3">
    <source>
        <dbReference type="ARBA" id="ARBA00038922"/>
    </source>
</evidence>